<dbReference type="EMBL" id="JAUKUD010000004">
    <property type="protein sequence ID" value="KAK0746252.1"/>
    <property type="molecule type" value="Genomic_DNA"/>
</dbReference>
<comment type="subcellular location">
    <subcellularLocation>
        <location evidence="2">Cytoplasm</location>
    </subcellularLocation>
    <subcellularLocation>
        <location evidence="1">Nucleus</location>
    </subcellularLocation>
</comment>
<dbReference type="PRINTS" id="PR01738">
    <property type="entry name" value="RNABINDINGM8"/>
</dbReference>
<evidence type="ECO:0000256" key="1">
    <source>
        <dbReference type="ARBA" id="ARBA00004123"/>
    </source>
</evidence>
<dbReference type="InterPro" id="IPR035979">
    <property type="entry name" value="RBD_domain_sf"/>
</dbReference>
<dbReference type="PROSITE" id="PS50102">
    <property type="entry name" value="RRM"/>
    <property type="match status" value="1"/>
</dbReference>
<evidence type="ECO:0000256" key="6">
    <source>
        <dbReference type="PROSITE-ProRule" id="PRU00176"/>
    </source>
</evidence>
<evidence type="ECO:0000256" key="2">
    <source>
        <dbReference type="ARBA" id="ARBA00004496"/>
    </source>
</evidence>
<dbReference type="SMART" id="SM00360">
    <property type="entry name" value="RRM"/>
    <property type="match status" value="1"/>
</dbReference>
<feature type="region of interest" description="Disordered" evidence="7">
    <location>
        <begin position="128"/>
        <end position="175"/>
    </location>
</feature>
<evidence type="ECO:0000256" key="4">
    <source>
        <dbReference type="ARBA" id="ARBA00022884"/>
    </source>
</evidence>
<dbReference type="GO" id="GO:0005737">
    <property type="term" value="C:cytoplasm"/>
    <property type="evidence" value="ECO:0007669"/>
    <property type="project" value="UniProtKB-SubCell"/>
</dbReference>
<dbReference type="Pfam" id="PF00076">
    <property type="entry name" value="RRM_1"/>
    <property type="match status" value="1"/>
</dbReference>
<keyword evidence="10" id="KW-1185">Reference proteome</keyword>
<feature type="region of interest" description="Disordered" evidence="7">
    <location>
        <begin position="1"/>
        <end position="31"/>
    </location>
</feature>
<dbReference type="InterPro" id="IPR012677">
    <property type="entry name" value="Nucleotide-bd_a/b_plait_sf"/>
</dbReference>
<proteinExistence type="predicted"/>
<evidence type="ECO:0000256" key="5">
    <source>
        <dbReference type="ARBA" id="ARBA00023242"/>
    </source>
</evidence>
<gene>
    <name evidence="9" type="ORF">B0T18DRAFT_390733</name>
</gene>
<feature type="compositionally biased region" description="Gly residues" evidence="7">
    <location>
        <begin position="16"/>
        <end position="28"/>
    </location>
</feature>
<dbReference type="InterPro" id="IPR008111">
    <property type="entry name" value="RNA-bd_8"/>
</dbReference>
<dbReference type="Proteomes" id="UP001172155">
    <property type="component" value="Unassembled WGS sequence"/>
</dbReference>
<protein>
    <recommendedName>
        <fullName evidence="8">RRM domain-containing protein</fullName>
    </recommendedName>
</protein>
<keyword evidence="3" id="KW-0963">Cytoplasm</keyword>
<name>A0AA40K5H4_9PEZI</name>
<feature type="domain" description="RRM" evidence="8">
    <location>
        <begin position="49"/>
        <end position="127"/>
    </location>
</feature>
<feature type="compositionally biased region" description="Gly residues" evidence="7">
    <location>
        <begin position="133"/>
        <end position="151"/>
    </location>
</feature>
<keyword evidence="4 6" id="KW-0694">RNA-binding</keyword>
<dbReference type="PANTHER" id="PTHR45894">
    <property type="entry name" value="RNA-BINDING PROTEIN 8A"/>
    <property type="match status" value="1"/>
</dbReference>
<evidence type="ECO:0000313" key="9">
    <source>
        <dbReference type="EMBL" id="KAK0746252.1"/>
    </source>
</evidence>
<dbReference type="GO" id="GO:0006396">
    <property type="term" value="P:RNA processing"/>
    <property type="evidence" value="ECO:0007669"/>
    <property type="project" value="InterPro"/>
</dbReference>
<evidence type="ECO:0000256" key="7">
    <source>
        <dbReference type="SAM" id="MobiDB-lite"/>
    </source>
</evidence>
<dbReference type="GO" id="GO:0005634">
    <property type="term" value="C:nucleus"/>
    <property type="evidence" value="ECO:0007669"/>
    <property type="project" value="UniProtKB-SubCell"/>
</dbReference>
<evidence type="ECO:0000259" key="8">
    <source>
        <dbReference type="PROSITE" id="PS50102"/>
    </source>
</evidence>
<organism evidence="9 10">
    <name type="scientific">Schizothecium vesticola</name>
    <dbReference type="NCBI Taxonomy" id="314040"/>
    <lineage>
        <taxon>Eukaryota</taxon>
        <taxon>Fungi</taxon>
        <taxon>Dikarya</taxon>
        <taxon>Ascomycota</taxon>
        <taxon>Pezizomycotina</taxon>
        <taxon>Sordariomycetes</taxon>
        <taxon>Sordariomycetidae</taxon>
        <taxon>Sordariales</taxon>
        <taxon>Schizotheciaceae</taxon>
        <taxon>Schizothecium</taxon>
    </lineage>
</organism>
<keyword evidence="5" id="KW-0539">Nucleus</keyword>
<comment type="caution">
    <text evidence="9">The sequence shown here is derived from an EMBL/GenBank/DDBJ whole genome shotgun (WGS) entry which is preliminary data.</text>
</comment>
<reference evidence="9" key="1">
    <citation type="submission" date="2023-06" db="EMBL/GenBank/DDBJ databases">
        <title>Genome-scale phylogeny and comparative genomics of the fungal order Sordariales.</title>
        <authorList>
            <consortium name="Lawrence Berkeley National Laboratory"/>
            <person name="Hensen N."/>
            <person name="Bonometti L."/>
            <person name="Westerberg I."/>
            <person name="Brannstrom I.O."/>
            <person name="Guillou S."/>
            <person name="Cros-Aarteil S."/>
            <person name="Calhoun S."/>
            <person name="Haridas S."/>
            <person name="Kuo A."/>
            <person name="Mondo S."/>
            <person name="Pangilinan J."/>
            <person name="Riley R."/>
            <person name="LaButti K."/>
            <person name="Andreopoulos B."/>
            <person name="Lipzen A."/>
            <person name="Chen C."/>
            <person name="Yanf M."/>
            <person name="Daum C."/>
            <person name="Ng V."/>
            <person name="Clum A."/>
            <person name="Steindorff A."/>
            <person name="Ohm R."/>
            <person name="Martin F."/>
            <person name="Silar P."/>
            <person name="Natvig D."/>
            <person name="Lalanne C."/>
            <person name="Gautier V."/>
            <person name="Ament-velasquez S.L."/>
            <person name="Kruys A."/>
            <person name="Hutchinson M.I."/>
            <person name="Powell A.J."/>
            <person name="Barry K."/>
            <person name="Miller A.N."/>
            <person name="Grigoriev I.V."/>
            <person name="Debuchy R."/>
            <person name="Gladieux P."/>
            <person name="Thoren M.H."/>
            <person name="Johannesson H."/>
        </authorList>
    </citation>
    <scope>NUCLEOTIDE SEQUENCE</scope>
    <source>
        <strain evidence="9">SMH3187-1</strain>
    </source>
</reference>
<accession>A0AA40K5H4</accession>
<sequence>MADDMDLDVDAPPSPGGGGGGTSGGGGDNRVAAMQTHTKATAVRSIEGWIVLVTNVHEEADEEAIHDMFGEFGEIKNLHLNLDRRSGYVKGYALIEYATLEEARAAIDGANGEKLLDQTVQVDFAFVRPPPGGKHGGGGARGGRGGPARGGRGGRSRSRSPGAGAGAAAGGVKEE</sequence>
<dbReference type="CDD" id="cd12324">
    <property type="entry name" value="RRM_RBM8"/>
    <property type="match status" value="1"/>
</dbReference>
<dbReference type="AlphaFoldDB" id="A0AA40K5H4"/>
<dbReference type="GO" id="GO:0003729">
    <property type="term" value="F:mRNA binding"/>
    <property type="evidence" value="ECO:0007669"/>
    <property type="project" value="InterPro"/>
</dbReference>
<dbReference type="InterPro" id="IPR000504">
    <property type="entry name" value="RRM_dom"/>
</dbReference>
<dbReference type="SUPFAM" id="SSF54928">
    <property type="entry name" value="RNA-binding domain, RBD"/>
    <property type="match status" value="1"/>
</dbReference>
<evidence type="ECO:0000256" key="3">
    <source>
        <dbReference type="ARBA" id="ARBA00022490"/>
    </source>
</evidence>
<dbReference type="InterPro" id="IPR033744">
    <property type="entry name" value="RRM_RBM8"/>
</dbReference>
<dbReference type="Gene3D" id="3.30.70.330">
    <property type="match status" value="1"/>
</dbReference>
<evidence type="ECO:0000313" key="10">
    <source>
        <dbReference type="Proteomes" id="UP001172155"/>
    </source>
</evidence>